<dbReference type="InterPro" id="IPR016024">
    <property type="entry name" value="ARM-type_fold"/>
</dbReference>
<feature type="repeat" description="ARM" evidence="6">
    <location>
        <begin position="150"/>
        <end position="178"/>
    </location>
</feature>
<sequence length="618" mass="63572">MPSWHAGTTGAVEDLFIPAKTYEGSRPGYVFSTRDGRTGYYSDARAAKRPRDDGAESAAAKRARPDDDGGVEAILAKADEAEITELDAASLKRLLLSLEKKITRNQQLRVKYGDDPSRFAESEVDLDDALQQMGLCAAAPELYGSLCDLGGVASIVGLLSHENADISASACSLLYDLTDADVVDSSEAGAAGAATLAAAIEAAQGLGVLASNVARFDEAVTEEAEAVHNTLGVFENVLDVGGPGAAEAVAAKTCLGPWLLARAGVKGFGPIKLYASEILSILAGASEAAAGALAEAEVGGADGVDALLTACAYYRKRAPAVGDEEECVENLFQALGSLVSSAPATTLPRLVRSEGVELLVKCAKEGKHAAACALRVLAGALEWGNLGDDGDANPLPPFFACGGLKVLFPALRGRGAARGAIVAGDKRSRQRGGKIKRRRRLVDDQRDLDEHVVSVAASICLYAGPEAPDLAMKRLLAKFAEDDCRAVKALADRYAAYARDVRAAAEDPVAAAADGPGAAPLQALSAAGLHAPPHGDGPRLRGGLQPPGARRAPREARRGGDVAQRARERARGLRRDAGDGADAATGDAELDAAAAPGPGLAATLRAWAAALSALAQPS</sequence>
<evidence type="ECO:0000256" key="4">
    <source>
        <dbReference type="ARBA" id="ARBA00023054"/>
    </source>
</evidence>
<feature type="compositionally biased region" description="Low complexity" evidence="7">
    <location>
        <begin position="541"/>
        <end position="550"/>
    </location>
</feature>
<dbReference type="InterPro" id="IPR013180">
    <property type="entry name" value="CTNNBL1_N"/>
</dbReference>
<proteinExistence type="predicted"/>
<reference evidence="9 10" key="1">
    <citation type="submission" date="2024-03" db="EMBL/GenBank/DDBJ databases">
        <title>Aureococcus anophagefferens CCMP1851 and Kratosvirus quantuckense: Draft genome of a second virus-susceptible host strain in the model system.</title>
        <authorList>
            <person name="Chase E."/>
            <person name="Truchon A.R."/>
            <person name="Schepens W."/>
            <person name="Wilhelm S.W."/>
        </authorList>
    </citation>
    <scope>NUCLEOTIDE SEQUENCE [LARGE SCALE GENOMIC DNA]</scope>
    <source>
        <strain evidence="9 10">CCMP1851</strain>
    </source>
</reference>
<dbReference type="Pfam" id="PF08216">
    <property type="entry name" value="CTNNBL"/>
    <property type="match status" value="1"/>
</dbReference>
<dbReference type="Gene3D" id="1.25.10.10">
    <property type="entry name" value="Leucine-rich Repeat Variant"/>
    <property type="match status" value="1"/>
</dbReference>
<evidence type="ECO:0000259" key="8">
    <source>
        <dbReference type="SMART" id="SM01156"/>
    </source>
</evidence>
<dbReference type="InterPro" id="IPR039678">
    <property type="entry name" value="CTNNBL1"/>
</dbReference>
<gene>
    <name evidence="9" type="ORF">SO694_00048133</name>
</gene>
<evidence type="ECO:0000256" key="2">
    <source>
        <dbReference type="ARBA" id="ARBA00022553"/>
    </source>
</evidence>
<evidence type="ECO:0000256" key="3">
    <source>
        <dbReference type="ARBA" id="ARBA00022737"/>
    </source>
</evidence>
<dbReference type="PANTHER" id="PTHR14978:SF0">
    <property type="entry name" value="BETA-CATENIN-LIKE PROTEIN 1"/>
    <property type="match status" value="1"/>
</dbReference>
<evidence type="ECO:0000256" key="6">
    <source>
        <dbReference type="PROSITE-ProRule" id="PRU00259"/>
    </source>
</evidence>
<dbReference type="InterPro" id="IPR011989">
    <property type="entry name" value="ARM-like"/>
</dbReference>
<evidence type="ECO:0000256" key="7">
    <source>
        <dbReference type="SAM" id="MobiDB-lite"/>
    </source>
</evidence>
<accession>A0ABR1G8N6</accession>
<feature type="region of interest" description="Disordered" evidence="7">
    <location>
        <begin position="528"/>
        <end position="584"/>
    </location>
</feature>
<keyword evidence="3" id="KW-0677">Repeat</keyword>
<feature type="region of interest" description="Disordered" evidence="7">
    <location>
        <begin position="41"/>
        <end position="66"/>
    </location>
</feature>
<dbReference type="PROSITE" id="PS50176">
    <property type="entry name" value="ARM_REPEAT"/>
    <property type="match status" value="1"/>
</dbReference>
<comment type="subcellular location">
    <subcellularLocation>
        <location evidence="1">Nucleus</location>
    </subcellularLocation>
</comment>
<organism evidence="9 10">
    <name type="scientific">Aureococcus anophagefferens</name>
    <name type="common">Harmful bloom alga</name>
    <dbReference type="NCBI Taxonomy" id="44056"/>
    <lineage>
        <taxon>Eukaryota</taxon>
        <taxon>Sar</taxon>
        <taxon>Stramenopiles</taxon>
        <taxon>Ochrophyta</taxon>
        <taxon>Pelagophyceae</taxon>
        <taxon>Pelagomonadales</taxon>
        <taxon>Pelagomonadaceae</taxon>
        <taxon>Aureococcus</taxon>
    </lineage>
</organism>
<evidence type="ECO:0000313" key="9">
    <source>
        <dbReference type="EMBL" id="KAK7249392.1"/>
    </source>
</evidence>
<keyword evidence="10" id="KW-1185">Reference proteome</keyword>
<keyword evidence="5" id="KW-0539">Nucleus</keyword>
<evidence type="ECO:0000313" key="10">
    <source>
        <dbReference type="Proteomes" id="UP001363151"/>
    </source>
</evidence>
<evidence type="ECO:0000256" key="1">
    <source>
        <dbReference type="ARBA" id="ARBA00004123"/>
    </source>
</evidence>
<feature type="compositionally biased region" description="Basic and acidic residues" evidence="7">
    <location>
        <begin position="552"/>
        <end position="578"/>
    </location>
</feature>
<dbReference type="InterPro" id="IPR000225">
    <property type="entry name" value="Armadillo"/>
</dbReference>
<dbReference type="Proteomes" id="UP001363151">
    <property type="component" value="Unassembled WGS sequence"/>
</dbReference>
<protein>
    <submittedName>
        <fullName evidence="9">Beta-catenin-like protein</fullName>
    </submittedName>
</protein>
<dbReference type="PANTHER" id="PTHR14978">
    <property type="entry name" value="BETA-CATENIN-LIKE PROTEIN 1 NUCLEAR ASSOCIATED PROTEIN"/>
    <property type="match status" value="1"/>
</dbReference>
<dbReference type="EMBL" id="JBBJCI010000079">
    <property type="protein sequence ID" value="KAK7249392.1"/>
    <property type="molecule type" value="Genomic_DNA"/>
</dbReference>
<name>A0ABR1G8N6_AURAN</name>
<comment type="caution">
    <text evidence="9">The sequence shown here is derived from an EMBL/GenBank/DDBJ whole genome shotgun (WGS) entry which is preliminary data.</text>
</comment>
<dbReference type="SUPFAM" id="SSF48371">
    <property type="entry name" value="ARM repeat"/>
    <property type="match status" value="1"/>
</dbReference>
<keyword evidence="2" id="KW-0597">Phosphoprotein</keyword>
<keyword evidence="4" id="KW-0175">Coiled coil</keyword>
<feature type="compositionally biased region" description="Basic and acidic residues" evidence="7">
    <location>
        <begin position="45"/>
        <end position="54"/>
    </location>
</feature>
<feature type="domain" description="Beta-catenin-like protein 1 N-terminal" evidence="8">
    <location>
        <begin position="67"/>
        <end position="171"/>
    </location>
</feature>
<evidence type="ECO:0000256" key="5">
    <source>
        <dbReference type="ARBA" id="ARBA00023242"/>
    </source>
</evidence>
<dbReference type="SMART" id="SM01156">
    <property type="entry name" value="DUF1716"/>
    <property type="match status" value="1"/>
</dbReference>